<dbReference type="Pfam" id="PF11657">
    <property type="entry name" value="Activator-TraM"/>
    <property type="match status" value="1"/>
</dbReference>
<feature type="transmembrane region" description="Helical" evidence="1">
    <location>
        <begin position="370"/>
        <end position="391"/>
    </location>
</feature>
<keyword evidence="1" id="KW-0472">Membrane</keyword>
<reference evidence="3 4" key="1">
    <citation type="submission" date="2016-10" db="EMBL/GenBank/DDBJ databases">
        <authorList>
            <person name="de Groot N.N."/>
        </authorList>
    </citation>
    <scope>NUCLEOTIDE SEQUENCE [LARGE SCALE GENOMIC DNA]</scope>
    <source>
        <strain evidence="3 4">Nl14</strain>
    </source>
</reference>
<proteinExistence type="predicted"/>
<feature type="domain" description="CobQ/CobB/MinD/ParA nucleotide binding" evidence="2">
    <location>
        <begin position="6"/>
        <end position="148"/>
    </location>
</feature>
<dbReference type="InterPro" id="IPR028140">
    <property type="entry name" value="TraM"/>
</dbReference>
<evidence type="ECO:0000313" key="4">
    <source>
        <dbReference type="Proteomes" id="UP000182649"/>
    </source>
</evidence>
<dbReference type="NCBIfam" id="NF010461">
    <property type="entry name" value="PRK13886.1"/>
    <property type="match status" value="1"/>
</dbReference>
<evidence type="ECO:0000259" key="2">
    <source>
        <dbReference type="Pfam" id="PF01656"/>
    </source>
</evidence>
<gene>
    <name evidence="3" type="ORF">SAMN05216417_11441</name>
</gene>
<dbReference type="InterPro" id="IPR002586">
    <property type="entry name" value="CobQ/CobB/MinD/ParA_Nub-bd_dom"/>
</dbReference>
<dbReference type="RefSeq" id="WP_256210515.1">
    <property type="nucleotide sequence ID" value="NZ_FPBZ01000014.1"/>
</dbReference>
<keyword evidence="1" id="KW-0812">Transmembrane</keyword>
<evidence type="ECO:0000256" key="1">
    <source>
        <dbReference type="SAM" id="Phobius"/>
    </source>
</evidence>
<protein>
    <submittedName>
        <fullName evidence="3">CobQ/CobB/MinD/ParA nucleotide binding domain-containing protein</fullName>
    </submittedName>
</protein>
<evidence type="ECO:0000313" key="3">
    <source>
        <dbReference type="EMBL" id="SFU67776.1"/>
    </source>
</evidence>
<dbReference type="Pfam" id="PF01656">
    <property type="entry name" value="CbiA"/>
    <property type="match status" value="1"/>
</dbReference>
<keyword evidence="1" id="KW-1133">Transmembrane helix</keyword>
<dbReference type="Proteomes" id="UP000182649">
    <property type="component" value="Unassembled WGS sequence"/>
</dbReference>
<dbReference type="Gene3D" id="3.40.50.300">
    <property type="entry name" value="P-loop containing nucleotide triphosphate hydrolases"/>
    <property type="match status" value="1"/>
</dbReference>
<dbReference type="InterPro" id="IPR027417">
    <property type="entry name" value="P-loop_NTPase"/>
</dbReference>
<dbReference type="CDD" id="cd05386">
    <property type="entry name" value="TraL"/>
    <property type="match status" value="1"/>
</dbReference>
<dbReference type="EMBL" id="FPBZ01000014">
    <property type="protein sequence ID" value="SFU67776.1"/>
    <property type="molecule type" value="Genomic_DNA"/>
</dbReference>
<accession>A0A1I7I4T9</accession>
<name>A0A1I7I4T9_9PROT</name>
<organism evidence="3 4">
    <name type="scientific">Nitrosospira multiformis</name>
    <dbReference type="NCBI Taxonomy" id="1231"/>
    <lineage>
        <taxon>Bacteria</taxon>
        <taxon>Pseudomonadati</taxon>
        <taxon>Pseudomonadota</taxon>
        <taxon>Betaproteobacteria</taxon>
        <taxon>Nitrosomonadales</taxon>
        <taxon>Nitrosomonadaceae</taxon>
        <taxon>Nitrosospira</taxon>
    </lineage>
</organism>
<sequence length="393" mass="44188">MANVHMILQGKGGVGKSFIAAVLAQYMNAVGKKPLCIDTDPVNATFHGYKALNVHKLEIMEGDEINPRHFDSLVELLASSKQDVIIDNGASSFVPLSHYLITNHVPALLHEIGHRLMVHTVITGGQALRDTVSGFAQMASQFPQDVSFVVWLNPYWGLIEHEGKRFVELKACKDHRDQVAAVIEIPALKRETYGHDLSEMLRARRTFEESLKLASLPDHGTPALEDCTRPALWRTQRPGDTRMNSNEKDSLSRENDMLDAIIREVAVRHGISVSRDDPILMTYTINRQVMESATGLQKMILNDHLNSLRTLSEELQGKAAGRLEQTMRESAHSICLAFEQEAKRLFSLQRMENEMAARRMMEEYQHLQRFSSISLLVSVLGFATALAVLWYTS</sequence>
<dbReference type="GO" id="GO:0009372">
    <property type="term" value="P:quorum sensing"/>
    <property type="evidence" value="ECO:0007669"/>
    <property type="project" value="InterPro"/>
</dbReference>
<dbReference type="SUPFAM" id="SSF52540">
    <property type="entry name" value="P-loop containing nucleoside triphosphate hydrolases"/>
    <property type="match status" value="1"/>
</dbReference>
<dbReference type="AlphaFoldDB" id="A0A1I7I4T9"/>